<feature type="transmembrane region" description="Helical" evidence="9">
    <location>
        <begin position="12"/>
        <end position="29"/>
    </location>
</feature>
<keyword evidence="13" id="KW-1185">Reference proteome</keyword>
<dbReference type="AlphaFoldDB" id="A0A7C9RRL9"/>
<evidence type="ECO:0000313" key="13">
    <source>
        <dbReference type="Proteomes" id="UP000481360"/>
    </source>
</evidence>
<evidence type="ECO:0000256" key="8">
    <source>
        <dbReference type="ARBA" id="ARBA00023012"/>
    </source>
</evidence>
<keyword evidence="3" id="KW-0597">Phosphoprotein</keyword>
<organism evidence="12 13">
    <name type="scientific">Lentzea alba</name>
    <dbReference type="NCBI Taxonomy" id="2714351"/>
    <lineage>
        <taxon>Bacteria</taxon>
        <taxon>Bacillati</taxon>
        <taxon>Actinomycetota</taxon>
        <taxon>Actinomycetes</taxon>
        <taxon>Pseudonocardiales</taxon>
        <taxon>Pseudonocardiaceae</taxon>
        <taxon>Lentzea</taxon>
    </lineage>
</organism>
<feature type="domain" description="Histidine kinase/HSP90-like ATPase" evidence="10">
    <location>
        <begin position="194"/>
        <end position="279"/>
    </location>
</feature>
<dbReference type="CDD" id="cd16917">
    <property type="entry name" value="HATPase_UhpB-NarQ-NarX-like"/>
    <property type="match status" value="1"/>
</dbReference>
<reference evidence="12 13" key="1">
    <citation type="submission" date="2020-03" db="EMBL/GenBank/DDBJ databases">
        <title>Isolation and identification of active actinomycetes.</title>
        <authorList>
            <person name="Sun X."/>
        </authorList>
    </citation>
    <scope>NUCLEOTIDE SEQUENCE [LARGE SCALE GENOMIC DNA]</scope>
    <source>
        <strain evidence="12 13">NEAU-D13</strain>
    </source>
</reference>
<dbReference type="GO" id="GO:0046983">
    <property type="term" value="F:protein dimerization activity"/>
    <property type="evidence" value="ECO:0007669"/>
    <property type="project" value="InterPro"/>
</dbReference>
<dbReference type="Gene3D" id="3.30.565.10">
    <property type="entry name" value="Histidine kinase-like ATPase, C-terminal domain"/>
    <property type="match status" value="1"/>
</dbReference>
<dbReference type="GO" id="GO:0016020">
    <property type="term" value="C:membrane"/>
    <property type="evidence" value="ECO:0007669"/>
    <property type="project" value="InterPro"/>
</dbReference>
<evidence type="ECO:0000259" key="10">
    <source>
        <dbReference type="Pfam" id="PF02518"/>
    </source>
</evidence>
<dbReference type="GO" id="GO:0005524">
    <property type="term" value="F:ATP binding"/>
    <property type="evidence" value="ECO:0007669"/>
    <property type="project" value="UniProtKB-KW"/>
</dbReference>
<accession>A0A7C9RRL9</accession>
<evidence type="ECO:0000256" key="1">
    <source>
        <dbReference type="ARBA" id="ARBA00000085"/>
    </source>
</evidence>
<gene>
    <name evidence="12" type="ORF">G7043_21925</name>
</gene>
<dbReference type="SUPFAM" id="SSF55874">
    <property type="entry name" value="ATPase domain of HSP90 chaperone/DNA topoisomerase II/histidine kinase"/>
    <property type="match status" value="1"/>
</dbReference>
<dbReference type="PANTHER" id="PTHR24421:SF10">
    <property type="entry name" value="NITRATE_NITRITE SENSOR PROTEIN NARQ"/>
    <property type="match status" value="1"/>
</dbReference>
<dbReference type="Pfam" id="PF07730">
    <property type="entry name" value="HisKA_3"/>
    <property type="match status" value="1"/>
</dbReference>
<dbReference type="Pfam" id="PF02518">
    <property type="entry name" value="HATPase_c"/>
    <property type="match status" value="1"/>
</dbReference>
<sequence>MTRPTRPLRTWLVGGAVLLVLTAALLMVGKNGPGSVVIPVVIVALAVATTTWTVIRSRRQRLAYEARLTSWAAEQAAHHERLRIARELHDIVSHGLGVIVVRATAARRVRGDGREAERDQALADIERTGREAVAELRRMLSVLRDNGERAAPLRPAQSLADIPAVVEAARATGLRPRLEIADLGDVSPGVQATACAVVREAVTNAARYAGPAEVRIGLVREGDVVVVSIEDGGPPEHWQPLRGAGHGLVGLRERVDALGGELVVHNGERGFHVIARLPDGGRR</sequence>
<evidence type="ECO:0000256" key="2">
    <source>
        <dbReference type="ARBA" id="ARBA00012438"/>
    </source>
</evidence>
<dbReference type="InterPro" id="IPR050482">
    <property type="entry name" value="Sensor_HK_TwoCompSys"/>
</dbReference>
<keyword evidence="9" id="KW-0812">Transmembrane</keyword>
<dbReference type="InterPro" id="IPR036890">
    <property type="entry name" value="HATPase_C_sf"/>
</dbReference>
<evidence type="ECO:0000259" key="11">
    <source>
        <dbReference type="Pfam" id="PF07730"/>
    </source>
</evidence>
<dbReference type="InterPro" id="IPR003594">
    <property type="entry name" value="HATPase_dom"/>
</dbReference>
<feature type="transmembrane region" description="Helical" evidence="9">
    <location>
        <begin position="35"/>
        <end position="55"/>
    </location>
</feature>
<evidence type="ECO:0000256" key="7">
    <source>
        <dbReference type="ARBA" id="ARBA00022840"/>
    </source>
</evidence>
<evidence type="ECO:0000256" key="5">
    <source>
        <dbReference type="ARBA" id="ARBA00022741"/>
    </source>
</evidence>
<evidence type="ECO:0000256" key="6">
    <source>
        <dbReference type="ARBA" id="ARBA00022777"/>
    </source>
</evidence>
<evidence type="ECO:0000256" key="9">
    <source>
        <dbReference type="SAM" id="Phobius"/>
    </source>
</evidence>
<keyword evidence="6 12" id="KW-0418">Kinase</keyword>
<keyword evidence="5" id="KW-0547">Nucleotide-binding</keyword>
<name>A0A7C9RRL9_9PSEU</name>
<dbReference type="Proteomes" id="UP000481360">
    <property type="component" value="Unassembled WGS sequence"/>
</dbReference>
<protein>
    <recommendedName>
        <fullName evidence="2">histidine kinase</fullName>
        <ecNumber evidence="2">2.7.13.3</ecNumber>
    </recommendedName>
</protein>
<keyword evidence="7" id="KW-0067">ATP-binding</keyword>
<proteinExistence type="predicted"/>
<evidence type="ECO:0000313" key="12">
    <source>
        <dbReference type="EMBL" id="NGY61591.1"/>
    </source>
</evidence>
<dbReference type="RefSeq" id="WP_166048128.1">
    <property type="nucleotide sequence ID" value="NZ_JAAMPJ010000005.1"/>
</dbReference>
<comment type="caution">
    <text evidence="12">The sequence shown here is derived from an EMBL/GenBank/DDBJ whole genome shotgun (WGS) entry which is preliminary data.</text>
</comment>
<keyword evidence="4" id="KW-0808">Transferase</keyword>
<dbReference type="InterPro" id="IPR011712">
    <property type="entry name" value="Sig_transdc_His_kin_sub3_dim/P"/>
</dbReference>
<dbReference type="GO" id="GO:0000155">
    <property type="term" value="F:phosphorelay sensor kinase activity"/>
    <property type="evidence" value="ECO:0007669"/>
    <property type="project" value="InterPro"/>
</dbReference>
<feature type="domain" description="Signal transduction histidine kinase subgroup 3 dimerisation and phosphoacceptor" evidence="11">
    <location>
        <begin position="80"/>
        <end position="146"/>
    </location>
</feature>
<keyword evidence="9" id="KW-1133">Transmembrane helix</keyword>
<dbReference type="PANTHER" id="PTHR24421">
    <property type="entry name" value="NITRATE/NITRITE SENSOR PROTEIN NARX-RELATED"/>
    <property type="match status" value="1"/>
</dbReference>
<dbReference type="EMBL" id="JAAMPJ010000005">
    <property type="protein sequence ID" value="NGY61591.1"/>
    <property type="molecule type" value="Genomic_DNA"/>
</dbReference>
<keyword evidence="9" id="KW-0472">Membrane</keyword>
<dbReference type="Gene3D" id="1.20.5.1930">
    <property type="match status" value="1"/>
</dbReference>
<evidence type="ECO:0000256" key="3">
    <source>
        <dbReference type="ARBA" id="ARBA00022553"/>
    </source>
</evidence>
<evidence type="ECO:0000256" key="4">
    <source>
        <dbReference type="ARBA" id="ARBA00022679"/>
    </source>
</evidence>
<dbReference type="EC" id="2.7.13.3" evidence="2"/>
<keyword evidence="8" id="KW-0902">Two-component regulatory system</keyword>
<comment type="catalytic activity">
    <reaction evidence="1">
        <text>ATP + protein L-histidine = ADP + protein N-phospho-L-histidine.</text>
        <dbReference type="EC" id="2.7.13.3"/>
    </reaction>
</comment>